<dbReference type="GO" id="GO:0004222">
    <property type="term" value="F:metalloendopeptidase activity"/>
    <property type="evidence" value="ECO:0007669"/>
    <property type="project" value="InterPro"/>
</dbReference>
<dbReference type="GO" id="GO:0004176">
    <property type="term" value="F:ATP-dependent peptidase activity"/>
    <property type="evidence" value="ECO:0007669"/>
    <property type="project" value="InterPro"/>
</dbReference>
<dbReference type="GO" id="GO:0005524">
    <property type="term" value="F:ATP binding"/>
    <property type="evidence" value="ECO:0007669"/>
    <property type="project" value="InterPro"/>
</dbReference>
<evidence type="ECO:0000256" key="1">
    <source>
        <dbReference type="SAM" id="MobiDB-lite"/>
    </source>
</evidence>
<dbReference type="AlphaFoldDB" id="A0A1J5PRF3"/>
<dbReference type="SUPFAM" id="SSF140990">
    <property type="entry name" value="FtsH protease domain-like"/>
    <property type="match status" value="1"/>
</dbReference>
<accession>A0A1J5PRF3</accession>
<name>A0A1J5PRF3_9ZZZZ</name>
<feature type="compositionally biased region" description="Basic and acidic residues" evidence="1">
    <location>
        <begin position="56"/>
        <end position="66"/>
    </location>
</feature>
<reference evidence="2" key="1">
    <citation type="submission" date="2016-10" db="EMBL/GenBank/DDBJ databases">
        <title>Sequence of Gallionella enrichment culture.</title>
        <authorList>
            <person name="Poehlein A."/>
            <person name="Muehling M."/>
            <person name="Daniel R."/>
        </authorList>
    </citation>
    <scope>NUCLEOTIDE SEQUENCE</scope>
</reference>
<feature type="region of interest" description="Disordered" evidence="1">
    <location>
        <begin position="41"/>
        <end position="66"/>
    </location>
</feature>
<gene>
    <name evidence="2" type="ORF">GALL_449970</name>
</gene>
<organism evidence="2">
    <name type="scientific">mine drainage metagenome</name>
    <dbReference type="NCBI Taxonomy" id="410659"/>
    <lineage>
        <taxon>unclassified sequences</taxon>
        <taxon>metagenomes</taxon>
        <taxon>ecological metagenomes</taxon>
    </lineage>
</organism>
<dbReference type="GO" id="GO:0006508">
    <property type="term" value="P:proteolysis"/>
    <property type="evidence" value="ECO:0007669"/>
    <property type="project" value="InterPro"/>
</dbReference>
<evidence type="ECO:0000313" key="2">
    <source>
        <dbReference type="EMBL" id="OIQ73368.1"/>
    </source>
</evidence>
<evidence type="ECO:0008006" key="3">
    <source>
        <dbReference type="Google" id="ProtNLM"/>
    </source>
</evidence>
<sequence length="66" mass="7254">MTYGEVRAGVNDELLKAAAACRKLLENHRGTLESVAPRLRSRGRLDGHEVGALLDDSGRNEEPREP</sequence>
<dbReference type="EMBL" id="MLJW01002894">
    <property type="protein sequence ID" value="OIQ73368.1"/>
    <property type="molecule type" value="Genomic_DNA"/>
</dbReference>
<comment type="caution">
    <text evidence="2">The sequence shown here is derived from an EMBL/GenBank/DDBJ whole genome shotgun (WGS) entry which is preliminary data.</text>
</comment>
<protein>
    <recommendedName>
        <fullName evidence="3">Peptidase M41 domain-containing protein</fullName>
    </recommendedName>
</protein>
<proteinExistence type="predicted"/>
<dbReference type="Gene3D" id="1.20.58.760">
    <property type="entry name" value="Peptidase M41"/>
    <property type="match status" value="1"/>
</dbReference>
<dbReference type="InterPro" id="IPR037219">
    <property type="entry name" value="Peptidase_M41-like"/>
</dbReference>